<dbReference type="InterPro" id="IPR026779">
    <property type="entry name" value="Camk2n"/>
</dbReference>
<protein>
    <recommendedName>
        <fullName evidence="6">Calcium/calmodulin-dependent protein kinase II inhibitor 2</fullName>
    </recommendedName>
</protein>
<comment type="similarity">
    <text evidence="1">Belongs to the CAMK2N family.</text>
</comment>
<evidence type="ECO:0000313" key="4">
    <source>
        <dbReference type="EMBL" id="KAA0703901.1"/>
    </source>
</evidence>
<feature type="compositionally biased region" description="Low complexity" evidence="3">
    <location>
        <begin position="110"/>
        <end position="120"/>
    </location>
</feature>
<dbReference type="PANTHER" id="PTHR31007">
    <property type="entry name" value="CALCIUM/CALMODULIN-DEPENDENT PROTEIN KINASE II INHIBITOR 2"/>
    <property type="match status" value="1"/>
</dbReference>
<dbReference type="EMBL" id="SOYY01000023">
    <property type="protein sequence ID" value="KAA0703901.1"/>
    <property type="molecule type" value="Genomic_DNA"/>
</dbReference>
<organism evidence="4 5">
    <name type="scientific">Triplophysa tibetana</name>
    <dbReference type="NCBI Taxonomy" id="1572043"/>
    <lineage>
        <taxon>Eukaryota</taxon>
        <taxon>Metazoa</taxon>
        <taxon>Chordata</taxon>
        <taxon>Craniata</taxon>
        <taxon>Vertebrata</taxon>
        <taxon>Euteleostomi</taxon>
        <taxon>Actinopterygii</taxon>
        <taxon>Neopterygii</taxon>
        <taxon>Teleostei</taxon>
        <taxon>Ostariophysi</taxon>
        <taxon>Cypriniformes</taxon>
        <taxon>Nemacheilidae</taxon>
        <taxon>Triplophysa</taxon>
    </lineage>
</organism>
<dbReference type="GO" id="GO:0019901">
    <property type="term" value="F:protein kinase binding"/>
    <property type="evidence" value="ECO:0007669"/>
    <property type="project" value="TreeGrafter"/>
</dbReference>
<dbReference type="Pfam" id="PF15170">
    <property type="entry name" value="CaM-KIIN"/>
    <property type="match status" value="1"/>
</dbReference>
<reference evidence="4 5" key="1">
    <citation type="journal article" date="2019" name="Mol. Ecol. Resour.">
        <title>Chromosome-level genome assembly of Triplophysa tibetana, a fish adapted to the harsh high-altitude environment of the Tibetan Plateau.</title>
        <authorList>
            <person name="Yang X."/>
            <person name="Liu H."/>
            <person name="Ma Z."/>
            <person name="Zou Y."/>
            <person name="Zou M."/>
            <person name="Mao Y."/>
            <person name="Li X."/>
            <person name="Wang H."/>
            <person name="Chen T."/>
            <person name="Wang W."/>
            <person name="Yang R."/>
        </authorList>
    </citation>
    <scope>NUCLEOTIDE SEQUENCE [LARGE SCALE GENOMIC DNA]</scope>
    <source>
        <strain evidence="4">TTIB1903HZAU</strain>
        <tissue evidence="4">Muscle</tissue>
    </source>
</reference>
<proteinExistence type="inferred from homology"/>
<gene>
    <name evidence="4" type="ORF">E1301_Tti000455</name>
</gene>
<comment type="caution">
    <text evidence="4">The sequence shown here is derived from an EMBL/GenBank/DDBJ whole genome shotgun (WGS) entry which is preliminary data.</text>
</comment>
<evidence type="ECO:0000313" key="5">
    <source>
        <dbReference type="Proteomes" id="UP000324632"/>
    </source>
</evidence>
<keyword evidence="2" id="KW-0649">Protein kinase inhibitor</keyword>
<accession>A0A5A9N4C7</accession>
<evidence type="ECO:0000256" key="1">
    <source>
        <dbReference type="ARBA" id="ARBA00009996"/>
    </source>
</evidence>
<feature type="compositionally biased region" description="Basic and acidic residues" evidence="3">
    <location>
        <begin position="72"/>
        <end position="81"/>
    </location>
</feature>
<sequence>MLYCCGGREKGEKEHTGAEEALMSSGVTDTDTPTAGMLEIADMPELLPPSGQLEESARGSACDVEDLQEEFKDRLSHDSPQRRLGQRAPKLGQIGRSKRVVIEDEDLEDVLNNNNNDGELPVPPSNAPS</sequence>
<evidence type="ECO:0008006" key="6">
    <source>
        <dbReference type="Google" id="ProtNLM"/>
    </source>
</evidence>
<dbReference type="Proteomes" id="UP000324632">
    <property type="component" value="Chromosome 23"/>
</dbReference>
<dbReference type="GO" id="GO:0008427">
    <property type="term" value="F:calcium-dependent protein kinase inhibitor activity"/>
    <property type="evidence" value="ECO:0007669"/>
    <property type="project" value="TreeGrafter"/>
</dbReference>
<evidence type="ECO:0000256" key="3">
    <source>
        <dbReference type="SAM" id="MobiDB-lite"/>
    </source>
</evidence>
<feature type="region of interest" description="Disordered" evidence="3">
    <location>
        <begin position="1"/>
        <end position="34"/>
    </location>
</feature>
<name>A0A5A9N4C7_9TELE</name>
<keyword evidence="5" id="KW-1185">Reference proteome</keyword>
<dbReference type="AlphaFoldDB" id="A0A5A9N4C7"/>
<feature type="compositionally biased region" description="Basic and acidic residues" evidence="3">
    <location>
        <begin position="7"/>
        <end position="18"/>
    </location>
</feature>
<feature type="region of interest" description="Disordered" evidence="3">
    <location>
        <begin position="72"/>
        <end position="129"/>
    </location>
</feature>
<evidence type="ECO:0000256" key="2">
    <source>
        <dbReference type="ARBA" id="ARBA00023013"/>
    </source>
</evidence>
<dbReference type="PANTHER" id="PTHR31007:SF4">
    <property type="entry name" value="CALCIUM_CALMODULIN-DEPENDENT PROTEIN KINASE II INHIBITOR 2"/>
    <property type="match status" value="1"/>
</dbReference>